<dbReference type="AlphaFoldDB" id="A0A437RAE3"/>
<evidence type="ECO:0000313" key="2">
    <source>
        <dbReference type="Proteomes" id="UP000285575"/>
    </source>
</evidence>
<sequence length="181" mass="18083">MAATLKPADTRAALDSVGTPAAKAVSQDAELTGLLTDILNGTLAASEGKLGAALGFADKYAALADFAGKSRQNQTVRAFATSSQILTQTLGLLKLGSNASPGMVLATVGAMFTKKVALAFGLVENDKQAKLVAATADFASAALTVGVAAAGLSNPVGWVLMAGALAQLGATTFKGYAAYTE</sequence>
<name>A0A437RAE3_9BURK</name>
<reference evidence="1 2" key="1">
    <citation type="submission" date="2019-01" db="EMBL/GenBank/DDBJ databases">
        <authorList>
            <person name="Chen W.-M."/>
        </authorList>
    </citation>
    <scope>NUCLEOTIDE SEQUENCE [LARGE SCALE GENOMIC DNA]</scope>
    <source>
        <strain evidence="1 2">KYPY4</strain>
    </source>
</reference>
<gene>
    <name evidence="1" type="ORF">EOE66_19095</name>
</gene>
<dbReference type="EMBL" id="SACR01000006">
    <property type="protein sequence ID" value="RVU43780.1"/>
    <property type="molecule type" value="Genomic_DNA"/>
</dbReference>
<dbReference type="OrthoDB" id="9181899at2"/>
<protein>
    <submittedName>
        <fullName evidence="1">Uncharacterized protein</fullName>
    </submittedName>
</protein>
<comment type="caution">
    <text evidence="1">The sequence shown here is derived from an EMBL/GenBank/DDBJ whole genome shotgun (WGS) entry which is preliminary data.</text>
</comment>
<proteinExistence type="predicted"/>
<accession>A0A437RAE3</accession>
<dbReference type="Proteomes" id="UP000285575">
    <property type="component" value="Unassembled WGS sequence"/>
</dbReference>
<organism evidence="1 2">
    <name type="scientific">Rubrivivax rivuli</name>
    <dbReference type="NCBI Taxonomy" id="1862385"/>
    <lineage>
        <taxon>Bacteria</taxon>
        <taxon>Pseudomonadati</taxon>
        <taxon>Pseudomonadota</taxon>
        <taxon>Betaproteobacteria</taxon>
        <taxon>Burkholderiales</taxon>
        <taxon>Sphaerotilaceae</taxon>
        <taxon>Rubrivivax</taxon>
    </lineage>
</organism>
<keyword evidence="2" id="KW-1185">Reference proteome</keyword>
<evidence type="ECO:0000313" key="1">
    <source>
        <dbReference type="EMBL" id="RVU43780.1"/>
    </source>
</evidence>
<dbReference type="RefSeq" id="WP_128230339.1">
    <property type="nucleotide sequence ID" value="NZ_SACR01000006.1"/>
</dbReference>